<dbReference type="NCBIfam" id="TIGR01250">
    <property type="entry name" value="pro_imino_pep_2"/>
    <property type="match status" value="1"/>
</dbReference>
<dbReference type="PIRSF" id="PIRSF005539">
    <property type="entry name" value="Pept_S33_TRI_F1"/>
    <property type="match status" value="1"/>
</dbReference>
<sequence>MTTTEGHVPFTYRGEAFQTYYKIIGDLDNRTRTPVVVIHGGPGLAHDYLIPHTDLADHSFPVIFYDQVGNARSTHLSEAQATLLSVEFFVEELVNFLEHFGIQDEYHIVGHSWGGMLAAELVVRRRAKGLKRLVIADSPAVIALWGKSFKELLEPFPQPVKDAIAKGEVADRQGWWDAMMVFYAQHGCRVQPFPEEFLTAFAFSHGENGDRTVGKSGVTKGWSIADRVHDIDVATLVINGRYDVAQDYVTEAYIKKIPGAKWIKFEESSHMPFWEERAKYMKAVAGFLGE</sequence>
<feature type="domain" description="AB hydrolase-1" evidence="3">
    <location>
        <begin position="34"/>
        <end position="276"/>
    </location>
</feature>
<dbReference type="PANTHER" id="PTHR43433">
    <property type="entry name" value="HYDROLASE, ALPHA/BETA FOLD FAMILY PROTEIN"/>
    <property type="match status" value="1"/>
</dbReference>
<keyword evidence="5" id="KW-1185">Reference proteome</keyword>
<comment type="caution">
    <text evidence="4">The sequence shown here is derived from an EMBL/GenBank/DDBJ whole genome shotgun (WGS) entry which is preliminary data.</text>
</comment>
<dbReference type="GO" id="GO:0008233">
    <property type="term" value="F:peptidase activity"/>
    <property type="evidence" value="ECO:0007669"/>
    <property type="project" value="InterPro"/>
</dbReference>
<evidence type="ECO:0000313" key="4">
    <source>
        <dbReference type="EMBL" id="PIL35476.1"/>
    </source>
</evidence>
<dbReference type="InterPro" id="IPR000073">
    <property type="entry name" value="AB_hydrolase_1"/>
</dbReference>
<gene>
    <name evidence="4" type="ORF">GSI_02204</name>
</gene>
<dbReference type="Proteomes" id="UP000230002">
    <property type="component" value="Unassembled WGS sequence"/>
</dbReference>
<comment type="similarity">
    <text evidence="1">Belongs to the peptidase S33 family.</text>
</comment>
<name>A0A2G8SNX1_9APHY</name>
<dbReference type="InterPro" id="IPR005945">
    <property type="entry name" value="Pro_imino_pep"/>
</dbReference>
<dbReference type="GO" id="GO:0004806">
    <property type="term" value="F:triacylglycerol lipase activity"/>
    <property type="evidence" value="ECO:0007669"/>
    <property type="project" value="TreeGrafter"/>
</dbReference>
<dbReference type="InterPro" id="IPR050471">
    <property type="entry name" value="AB_hydrolase"/>
</dbReference>
<dbReference type="SUPFAM" id="SSF53474">
    <property type="entry name" value="alpha/beta-Hydrolases"/>
    <property type="match status" value="1"/>
</dbReference>
<dbReference type="AlphaFoldDB" id="A0A2G8SNX1"/>
<evidence type="ECO:0000256" key="1">
    <source>
        <dbReference type="ARBA" id="ARBA00010088"/>
    </source>
</evidence>
<dbReference type="Gene3D" id="3.40.50.1820">
    <property type="entry name" value="alpha/beta hydrolase"/>
    <property type="match status" value="1"/>
</dbReference>
<keyword evidence="2" id="KW-0378">Hydrolase</keyword>
<reference evidence="4 5" key="1">
    <citation type="journal article" date="2015" name="Sci. Rep.">
        <title>Chromosome-level genome map provides insights into diverse defense mechanisms in the medicinal fungus Ganoderma sinense.</title>
        <authorList>
            <person name="Zhu Y."/>
            <person name="Xu J."/>
            <person name="Sun C."/>
            <person name="Zhou S."/>
            <person name="Xu H."/>
            <person name="Nelson D.R."/>
            <person name="Qian J."/>
            <person name="Song J."/>
            <person name="Luo H."/>
            <person name="Xiang L."/>
            <person name="Li Y."/>
            <person name="Xu Z."/>
            <person name="Ji A."/>
            <person name="Wang L."/>
            <person name="Lu S."/>
            <person name="Hayward A."/>
            <person name="Sun W."/>
            <person name="Li X."/>
            <person name="Schwartz D.C."/>
            <person name="Wang Y."/>
            <person name="Chen S."/>
        </authorList>
    </citation>
    <scope>NUCLEOTIDE SEQUENCE [LARGE SCALE GENOMIC DNA]</scope>
    <source>
        <strain evidence="4 5">ZZ0214-1</strain>
    </source>
</reference>
<proteinExistence type="inferred from homology"/>
<dbReference type="GO" id="GO:0006508">
    <property type="term" value="P:proteolysis"/>
    <property type="evidence" value="ECO:0007669"/>
    <property type="project" value="InterPro"/>
</dbReference>
<accession>A0A2G8SNX1</accession>
<evidence type="ECO:0000313" key="5">
    <source>
        <dbReference type="Proteomes" id="UP000230002"/>
    </source>
</evidence>
<dbReference type="EMBL" id="AYKW01000003">
    <property type="protein sequence ID" value="PIL35476.1"/>
    <property type="molecule type" value="Genomic_DNA"/>
</dbReference>
<dbReference type="STRING" id="1077348.A0A2G8SNX1"/>
<evidence type="ECO:0000259" key="3">
    <source>
        <dbReference type="Pfam" id="PF00561"/>
    </source>
</evidence>
<dbReference type="PRINTS" id="PR00793">
    <property type="entry name" value="PROAMNOPTASE"/>
</dbReference>
<evidence type="ECO:0000256" key="2">
    <source>
        <dbReference type="ARBA" id="ARBA00022801"/>
    </source>
</evidence>
<protein>
    <recommendedName>
        <fullName evidence="3">AB hydrolase-1 domain-containing protein</fullName>
    </recommendedName>
</protein>
<organism evidence="4 5">
    <name type="scientific">Ganoderma sinense ZZ0214-1</name>
    <dbReference type="NCBI Taxonomy" id="1077348"/>
    <lineage>
        <taxon>Eukaryota</taxon>
        <taxon>Fungi</taxon>
        <taxon>Dikarya</taxon>
        <taxon>Basidiomycota</taxon>
        <taxon>Agaricomycotina</taxon>
        <taxon>Agaricomycetes</taxon>
        <taxon>Polyporales</taxon>
        <taxon>Polyporaceae</taxon>
        <taxon>Ganoderma</taxon>
    </lineage>
</organism>
<dbReference type="OrthoDB" id="190201at2759"/>
<dbReference type="Pfam" id="PF00561">
    <property type="entry name" value="Abhydrolase_1"/>
    <property type="match status" value="1"/>
</dbReference>
<dbReference type="InterPro" id="IPR002410">
    <property type="entry name" value="Peptidase_S33"/>
</dbReference>
<dbReference type="GO" id="GO:0046503">
    <property type="term" value="P:glycerolipid catabolic process"/>
    <property type="evidence" value="ECO:0007669"/>
    <property type="project" value="TreeGrafter"/>
</dbReference>
<dbReference type="PANTHER" id="PTHR43433:SF5">
    <property type="entry name" value="AB HYDROLASE-1 DOMAIN-CONTAINING PROTEIN"/>
    <property type="match status" value="1"/>
</dbReference>
<dbReference type="InterPro" id="IPR029058">
    <property type="entry name" value="AB_hydrolase_fold"/>
</dbReference>